<dbReference type="CDD" id="cd00075">
    <property type="entry name" value="HATPase"/>
    <property type="match status" value="1"/>
</dbReference>
<evidence type="ECO:0000256" key="2">
    <source>
        <dbReference type="ARBA" id="ARBA00004236"/>
    </source>
</evidence>
<evidence type="ECO:0000256" key="4">
    <source>
        <dbReference type="ARBA" id="ARBA00022553"/>
    </source>
</evidence>
<dbReference type="InterPro" id="IPR036890">
    <property type="entry name" value="HATPase_C_sf"/>
</dbReference>
<keyword evidence="6" id="KW-0418">Kinase</keyword>
<dbReference type="FunFam" id="3.30.565.10:FF:000006">
    <property type="entry name" value="Sensor histidine kinase WalK"/>
    <property type="match status" value="1"/>
</dbReference>
<dbReference type="PROSITE" id="PS50113">
    <property type="entry name" value="PAC"/>
    <property type="match status" value="4"/>
</dbReference>
<dbReference type="SMART" id="SM00388">
    <property type="entry name" value="HisKA"/>
    <property type="match status" value="1"/>
</dbReference>
<dbReference type="SMART" id="SM00387">
    <property type="entry name" value="HATPase_c"/>
    <property type="match status" value="1"/>
</dbReference>
<proteinExistence type="predicted"/>
<dbReference type="Pfam" id="PF01590">
    <property type="entry name" value="GAF"/>
    <property type="match status" value="1"/>
</dbReference>
<sequence length="1332" mass="151698">MTEEISSQRSRLERERLLRLSQKQESRKKAESIDPASPPADDNFRILVENSLDVIAVLKTDGGISYINPASKKVLGYEQYELLGRSIFELIDENDLPLVRDKISALIAGTDPETVIEARFLHKYEHWVFLEGVGRAFSIGQEPAGVLFNFRDITGRKAAEEEIVRRQDYYMSLVRQSSDMISILEEDLSIRWASPAMGYITGYRPNDAYGKSLFDFIHPDDWQGLKDAVEEARAEPDSSTPIEIRFRHKSDSYHYHEAVFVNRMQDPAINGFVVNSRDVTERRLVDDDLRKHREHLDELVEERTQDLEESHQQLRWEIAERKRAEEELKRSEAYYRDLVSNAMDMIIVLNEDMTMRYVGPSIQEPLGYDSGELVDESAFDFFHPEDIVLGLQTMRESFDKPGQGLKLELRVRHRDGSWHYLECIGRNLLNDPIMKGFVVSARDVTTRKLAENSLRDSEELYRTLVEEMEDVVLTWDTKGIIDFVSSSISGLSQYGPEDMIGHSVMEFLHPDDMPIAIQRMKEIIGGRVIEPREYRVFDKDGSLNVVRISASALWQDGEVTKLVAVMSDMTEKKLAELALKESEAKYRTLFEASADGICIIDESTEEIMDCNPAALRMFGYTANEMKGLKAFDLIAPETRAQAIKDLEQGLVHDNFSIEAAHVRKDGSVFPVEVVVGKAVLSEQTYKIAFMRDITARKLVEEALRENEEKFRLISEQSLMGLIIVQDDINKYVNKAAADIYELSAEEAQRIANFISYIHPEDREFVIDQVRRKQSGEGGQVNNYVHRIITKNGNHKWVEVYSKTVFLDGRPADLVTMADISDRIWMQEEIKQREAYFRSVIENSIDAVAILGNDGKLAFISQAVERILGYSVDEVMNLSRSDLIHPDDLEKATASLGDVRNRPGAHARASLRAKHKDGSYRDIEVSGTNLLDDPAVKGIVASIRDVTEPKRVRERMEMINHLFLSLGADLVLNMIKIVEACKDVMGVDLAAYSRIEKGKFSTLSTVEGEDSLFITDQPEDFIAHRIILSNREEPWIMSDVSSFPDAREDLFVLKYGFKSMVGYPVFEKKEAIGALCIFSETSREFGHQEIELLGMLARALSVEEERLSQEQSLKDFIDVASHELRHPITLMKGYALTLRDYGARLSEDARQEYLTIIGQGADRLDMLIKELLDVARIERGRFMLARHEVRLEPLLERAVGEMRGKGCSDRFNVSIPREMAPRRVDPEKLVRVLVVLLDNAVIHTPEGTTVEIIAQEKDRKALISVLDQGLGIPEKDRERIFDRFYQVEDALHHSAPGMGLGLYIAKEIVEAHGGRIWHEPREEGGSVFRFTIP</sequence>
<dbReference type="Pfam" id="PF02518">
    <property type="entry name" value="HATPase_c"/>
    <property type="match status" value="1"/>
</dbReference>
<dbReference type="GO" id="GO:0000155">
    <property type="term" value="F:phosphorelay sensor kinase activity"/>
    <property type="evidence" value="ECO:0007669"/>
    <property type="project" value="InterPro"/>
</dbReference>
<dbReference type="Pfam" id="PF00512">
    <property type="entry name" value="HisKA"/>
    <property type="match status" value="1"/>
</dbReference>
<dbReference type="GO" id="GO:0006355">
    <property type="term" value="P:regulation of DNA-templated transcription"/>
    <property type="evidence" value="ECO:0007669"/>
    <property type="project" value="InterPro"/>
</dbReference>
<evidence type="ECO:0000313" key="14">
    <source>
        <dbReference type="Proteomes" id="UP000177876"/>
    </source>
</evidence>
<evidence type="ECO:0000313" key="13">
    <source>
        <dbReference type="EMBL" id="OFW55549.1"/>
    </source>
</evidence>
<dbReference type="Gene3D" id="3.30.565.10">
    <property type="entry name" value="Histidine kinase-like ATPase, C-terminal domain"/>
    <property type="match status" value="1"/>
</dbReference>
<feature type="domain" description="PAS" evidence="11">
    <location>
        <begin position="166"/>
        <end position="236"/>
    </location>
</feature>
<keyword evidence="7" id="KW-0902">Two-component regulatory system</keyword>
<dbReference type="Pfam" id="PF00989">
    <property type="entry name" value="PAS"/>
    <property type="match status" value="2"/>
</dbReference>
<accession>A0A1F2WFC6</accession>
<comment type="subcellular location">
    <subcellularLocation>
        <location evidence="2">Cell membrane</location>
    </subcellularLocation>
</comment>
<dbReference type="InterPro" id="IPR004358">
    <property type="entry name" value="Sig_transdc_His_kin-like_C"/>
</dbReference>
<comment type="catalytic activity">
    <reaction evidence="1">
        <text>ATP + protein L-histidine = ADP + protein N-phospho-L-histidine.</text>
        <dbReference type="EC" id="2.7.13.3"/>
    </reaction>
</comment>
<dbReference type="EMBL" id="MELK01000053">
    <property type="protein sequence ID" value="OFW55549.1"/>
    <property type="molecule type" value="Genomic_DNA"/>
</dbReference>
<protein>
    <recommendedName>
        <fullName evidence="3">histidine kinase</fullName>
        <ecNumber evidence="3">2.7.13.3</ecNumber>
    </recommendedName>
</protein>
<evidence type="ECO:0000259" key="11">
    <source>
        <dbReference type="PROSITE" id="PS50112"/>
    </source>
</evidence>
<dbReference type="InterPro" id="IPR052162">
    <property type="entry name" value="Sensor_kinase/Photoreceptor"/>
</dbReference>
<feature type="domain" description="PAC" evidence="12">
    <location>
        <begin position="405"/>
        <end position="456"/>
    </location>
</feature>
<feature type="domain" description="PAS" evidence="11">
    <location>
        <begin position="832"/>
        <end position="902"/>
    </location>
</feature>
<feature type="domain" description="PAS" evidence="11">
    <location>
        <begin position="40"/>
        <end position="110"/>
    </location>
</feature>
<dbReference type="InterPro" id="IPR036097">
    <property type="entry name" value="HisK_dim/P_sf"/>
</dbReference>
<dbReference type="InterPro" id="IPR029016">
    <property type="entry name" value="GAF-like_dom_sf"/>
</dbReference>
<dbReference type="InterPro" id="IPR035965">
    <property type="entry name" value="PAS-like_dom_sf"/>
</dbReference>
<feature type="region of interest" description="Disordered" evidence="9">
    <location>
        <begin position="1"/>
        <end position="38"/>
    </location>
</feature>
<dbReference type="InterPro" id="IPR000700">
    <property type="entry name" value="PAS-assoc_C"/>
</dbReference>
<dbReference type="Gene3D" id="1.10.287.130">
    <property type="match status" value="1"/>
</dbReference>
<evidence type="ECO:0000256" key="9">
    <source>
        <dbReference type="SAM" id="MobiDB-lite"/>
    </source>
</evidence>
<dbReference type="Pfam" id="PF13426">
    <property type="entry name" value="PAS_9"/>
    <property type="match status" value="2"/>
</dbReference>
<dbReference type="SMART" id="SM00086">
    <property type="entry name" value="PAC"/>
    <property type="match status" value="7"/>
</dbReference>
<evidence type="ECO:0000256" key="8">
    <source>
        <dbReference type="SAM" id="Coils"/>
    </source>
</evidence>
<dbReference type="PANTHER" id="PTHR43304">
    <property type="entry name" value="PHYTOCHROME-LIKE PROTEIN CPH1"/>
    <property type="match status" value="1"/>
</dbReference>
<feature type="domain" description="PAC" evidence="12">
    <location>
        <begin position="530"/>
        <end position="581"/>
    </location>
</feature>
<dbReference type="EC" id="2.7.13.3" evidence="3"/>
<dbReference type="SUPFAM" id="SSF55785">
    <property type="entry name" value="PYP-like sensor domain (PAS domain)"/>
    <property type="match status" value="7"/>
</dbReference>
<dbReference type="InterPro" id="IPR003018">
    <property type="entry name" value="GAF"/>
</dbReference>
<feature type="domain" description="PAS" evidence="11">
    <location>
        <begin position="457"/>
        <end position="527"/>
    </location>
</feature>
<dbReference type="CDD" id="cd00130">
    <property type="entry name" value="PAS"/>
    <property type="match status" value="7"/>
</dbReference>
<feature type="domain" description="PAS" evidence="11">
    <location>
        <begin position="331"/>
        <end position="401"/>
    </location>
</feature>
<dbReference type="Gene3D" id="3.30.450.20">
    <property type="entry name" value="PAS domain"/>
    <property type="match status" value="7"/>
</dbReference>
<evidence type="ECO:0000259" key="10">
    <source>
        <dbReference type="PROSITE" id="PS50109"/>
    </source>
</evidence>
<keyword evidence="8" id="KW-0175">Coiled coil</keyword>
<dbReference type="InterPro" id="IPR003594">
    <property type="entry name" value="HATPase_dom"/>
</dbReference>
<dbReference type="PRINTS" id="PR00344">
    <property type="entry name" value="BCTRLSENSOR"/>
</dbReference>
<reference evidence="13 14" key="1">
    <citation type="journal article" date="2016" name="Nat. Commun.">
        <title>Thousands of microbial genomes shed light on interconnected biogeochemical processes in an aquifer system.</title>
        <authorList>
            <person name="Anantharaman K."/>
            <person name="Brown C.T."/>
            <person name="Hug L.A."/>
            <person name="Sharon I."/>
            <person name="Castelle C.J."/>
            <person name="Probst A.J."/>
            <person name="Thomas B.C."/>
            <person name="Singh A."/>
            <person name="Wilkins M.J."/>
            <person name="Karaoz U."/>
            <person name="Brodie E.L."/>
            <person name="Williams K.H."/>
            <person name="Hubbard S.S."/>
            <person name="Banfield J.F."/>
        </authorList>
    </citation>
    <scope>NUCLEOTIDE SEQUENCE [LARGE SCALE GENOMIC DNA]</scope>
</reference>
<dbReference type="PANTHER" id="PTHR43304:SF1">
    <property type="entry name" value="PAC DOMAIN-CONTAINING PROTEIN"/>
    <property type="match status" value="1"/>
</dbReference>
<feature type="compositionally biased region" description="Basic and acidic residues" evidence="9">
    <location>
        <begin position="10"/>
        <end position="32"/>
    </location>
</feature>
<dbReference type="InterPro" id="IPR000014">
    <property type="entry name" value="PAS"/>
</dbReference>
<dbReference type="GO" id="GO:0005886">
    <property type="term" value="C:plasma membrane"/>
    <property type="evidence" value="ECO:0007669"/>
    <property type="project" value="UniProtKB-SubCell"/>
</dbReference>
<dbReference type="InterPro" id="IPR005467">
    <property type="entry name" value="His_kinase_dom"/>
</dbReference>
<organism evidence="13 14">
    <name type="scientific">Candidatus Solincola sediminis</name>
    <dbReference type="NCBI Taxonomy" id="1797199"/>
    <lineage>
        <taxon>Bacteria</taxon>
        <taxon>Bacillati</taxon>
        <taxon>Actinomycetota</taxon>
        <taxon>Candidatus Geothermincolia</taxon>
        <taxon>Candidatus Geothermincolales</taxon>
        <taxon>Candidatus Geothermincolaceae</taxon>
        <taxon>Candidatus Solincola</taxon>
    </lineage>
</organism>
<dbReference type="NCBIfam" id="TIGR00229">
    <property type="entry name" value="sensory_box"/>
    <property type="match status" value="7"/>
</dbReference>
<evidence type="ECO:0000259" key="12">
    <source>
        <dbReference type="PROSITE" id="PS50113"/>
    </source>
</evidence>
<keyword evidence="5" id="KW-0808">Transferase</keyword>
<dbReference type="InterPro" id="IPR003661">
    <property type="entry name" value="HisK_dim/P_dom"/>
</dbReference>
<evidence type="ECO:0000256" key="3">
    <source>
        <dbReference type="ARBA" id="ARBA00012438"/>
    </source>
</evidence>
<dbReference type="SMART" id="SM00065">
    <property type="entry name" value="GAF"/>
    <property type="match status" value="1"/>
</dbReference>
<dbReference type="Gene3D" id="3.30.450.40">
    <property type="match status" value="1"/>
</dbReference>
<evidence type="ECO:0000256" key="7">
    <source>
        <dbReference type="ARBA" id="ARBA00023012"/>
    </source>
</evidence>
<feature type="coiled-coil region" evidence="8">
    <location>
        <begin position="289"/>
        <end position="341"/>
    </location>
</feature>
<dbReference type="InterPro" id="IPR001610">
    <property type="entry name" value="PAC"/>
</dbReference>
<feature type="domain" description="PAS" evidence="11">
    <location>
        <begin position="731"/>
        <end position="776"/>
    </location>
</feature>
<dbReference type="InterPro" id="IPR013655">
    <property type="entry name" value="PAS_fold_3"/>
</dbReference>
<dbReference type="CDD" id="cd00082">
    <property type="entry name" value="HisKA"/>
    <property type="match status" value="1"/>
</dbReference>
<feature type="domain" description="PAC" evidence="12">
    <location>
        <begin position="906"/>
        <end position="957"/>
    </location>
</feature>
<dbReference type="STRING" id="1797197.A2Y75_09565"/>
<dbReference type="PROSITE" id="PS50112">
    <property type="entry name" value="PAS"/>
    <property type="match status" value="7"/>
</dbReference>
<comment type="caution">
    <text evidence="13">The sequence shown here is derived from an EMBL/GenBank/DDBJ whole genome shotgun (WGS) entry which is preliminary data.</text>
</comment>
<dbReference type="Proteomes" id="UP000177876">
    <property type="component" value="Unassembled WGS sequence"/>
</dbReference>
<dbReference type="PROSITE" id="PS50109">
    <property type="entry name" value="HIS_KIN"/>
    <property type="match status" value="1"/>
</dbReference>
<evidence type="ECO:0000256" key="5">
    <source>
        <dbReference type="ARBA" id="ARBA00022679"/>
    </source>
</evidence>
<gene>
    <name evidence="13" type="ORF">A2Y75_09565</name>
</gene>
<dbReference type="SUPFAM" id="SSF55874">
    <property type="entry name" value="ATPase domain of HSP90 chaperone/DNA topoisomerase II/histidine kinase"/>
    <property type="match status" value="1"/>
</dbReference>
<dbReference type="Pfam" id="PF08447">
    <property type="entry name" value="PAS_3"/>
    <property type="match status" value="3"/>
</dbReference>
<evidence type="ECO:0000256" key="6">
    <source>
        <dbReference type="ARBA" id="ARBA00022777"/>
    </source>
</evidence>
<dbReference type="SMART" id="SM00091">
    <property type="entry name" value="PAS"/>
    <property type="match status" value="7"/>
</dbReference>
<dbReference type="InterPro" id="IPR013767">
    <property type="entry name" value="PAS_fold"/>
</dbReference>
<dbReference type="SUPFAM" id="SSF47384">
    <property type="entry name" value="Homodimeric domain of signal transducing histidine kinase"/>
    <property type="match status" value="1"/>
</dbReference>
<feature type="domain" description="PAC" evidence="12">
    <location>
        <begin position="655"/>
        <end position="705"/>
    </location>
</feature>
<keyword evidence="4" id="KW-0597">Phosphoprotein</keyword>
<evidence type="ECO:0000256" key="1">
    <source>
        <dbReference type="ARBA" id="ARBA00000085"/>
    </source>
</evidence>
<name>A0A1F2WFC6_9ACTN</name>
<feature type="domain" description="PAS" evidence="11">
    <location>
        <begin position="582"/>
        <end position="653"/>
    </location>
</feature>
<dbReference type="SUPFAM" id="SSF55781">
    <property type="entry name" value="GAF domain-like"/>
    <property type="match status" value="1"/>
</dbReference>
<feature type="domain" description="Histidine kinase" evidence="10">
    <location>
        <begin position="1118"/>
        <end position="1332"/>
    </location>
</feature>